<name>A0ACC1YP52_MELAZ</name>
<protein>
    <submittedName>
        <fullName evidence="1">Bifunctional inhibitor/lipid-transfer protein/seed storage 2S albumin superfamily protein</fullName>
    </submittedName>
</protein>
<organism evidence="1 2">
    <name type="scientific">Melia azedarach</name>
    <name type="common">Chinaberry tree</name>
    <dbReference type="NCBI Taxonomy" id="155640"/>
    <lineage>
        <taxon>Eukaryota</taxon>
        <taxon>Viridiplantae</taxon>
        <taxon>Streptophyta</taxon>
        <taxon>Embryophyta</taxon>
        <taxon>Tracheophyta</taxon>
        <taxon>Spermatophyta</taxon>
        <taxon>Magnoliopsida</taxon>
        <taxon>eudicotyledons</taxon>
        <taxon>Gunneridae</taxon>
        <taxon>Pentapetalae</taxon>
        <taxon>rosids</taxon>
        <taxon>malvids</taxon>
        <taxon>Sapindales</taxon>
        <taxon>Meliaceae</taxon>
        <taxon>Melia</taxon>
    </lineage>
</organism>
<keyword evidence="2" id="KW-1185">Reference proteome</keyword>
<sequence length="115" mass="12121">MSGKNCVVPLAILIIIGLFASDIVQVSAQQECGINVSNIETQCLKFVGKSGPEVPPSQGCCAALNAVDLKCACKYLTDDLLRKLADKISEEKVVFVAKSCGVKLPPGGKCASFKF</sequence>
<evidence type="ECO:0000313" key="1">
    <source>
        <dbReference type="EMBL" id="KAJ4724365.1"/>
    </source>
</evidence>
<dbReference type="Proteomes" id="UP001164539">
    <property type="component" value="Chromosome 2"/>
</dbReference>
<evidence type="ECO:0000313" key="2">
    <source>
        <dbReference type="Proteomes" id="UP001164539"/>
    </source>
</evidence>
<accession>A0ACC1YP52</accession>
<proteinExistence type="predicted"/>
<reference evidence="1 2" key="1">
    <citation type="journal article" date="2023" name="Science">
        <title>Complex scaffold remodeling in plant triterpene biosynthesis.</title>
        <authorList>
            <person name="De La Pena R."/>
            <person name="Hodgson H."/>
            <person name="Liu J.C."/>
            <person name="Stephenson M.J."/>
            <person name="Martin A.C."/>
            <person name="Owen C."/>
            <person name="Harkess A."/>
            <person name="Leebens-Mack J."/>
            <person name="Jimenez L.E."/>
            <person name="Osbourn A."/>
            <person name="Sattely E.S."/>
        </authorList>
    </citation>
    <scope>NUCLEOTIDE SEQUENCE [LARGE SCALE GENOMIC DNA]</scope>
    <source>
        <strain evidence="2">cv. JPN11</strain>
        <tissue evidence="1">Leaf</tissue>
    </source>
</reference>
<gene>
    <name evidence="1" type="ORF">OWV82_003366</name>
</gene>
<dbReference type="EMBL" id="CM051395">
    <property type="protein sequence ID" value="KAJ4724365.1"/>
    <property type="molecule type" value="Genomic_DNA"/>
</dbReference>
<comment type="caution">
    <text evidence="1">The sequence shown here is derived from an EMBL/GenBank/DDBJ whole genome shotgun (WGS) entry which is preliminary data.</text>
</comment>